<sequence>MNTYKASSVSWEHTQMVRGEGRRPESTPKGQHNLKGGCSAETGSMGVPWNGREARPLNGSYHYCKYVIRVDGGMLWRSMAEPNKRRHMI</sequence>
<evidence type="ECO:0000313" key="2">
    <source>
        <dbReference type="EMBL" id="KAG2298827.1"/>
    </source>
</evidence>
<accession>A0A8X7S349</accession>
<evidence type="ECO:0000256" key="1">
    <source>
        <dbReference type="SAM" id="MobiDB-lite"/>
    </source>
</evidence>
<dbReference type="Proteomes" id="UP000886595">
    <property type="component" value="Unassembled WGS sequence"/>
</dbReference>
<reference evidence="2 3" key="1">
    <citation type="submission" date="2020-02" db="EMBL/GenBank/DDBJ databases">
        <authorList>
            <person name="Ma Q."/>
            <person name="Huang Y."/>
            <person name="Song X."/>
            <person name="Pei D."/>
        </authorList>
    </citation>
    <scope>NUCLEOTIDE SEQUENCE [LARGE SCALE GENOMIC DNA]</scope>
    <source>
        <strain evidence="2">Sxm20200214</strain>
        <tissue evidence="2">Leaf</tissue>
    </source>
</reference>
<gene>
    <name evidence="2" type="ORF">Bca52824_035299</name>
</gene>
<feature type="compositionally biased region" description="Polar residues" evidence="1">
    <location>
        <begin position="1"/>
        <end position="13"/>
    </location>
</feature>
<protein>
    <submittedName>
        <fullName evidence="2">Uncharacterized protein</fullName>
    </submittedName>
</protein>
<name>A0A8X7S349_BRACI</name>
<dbReference type="OrthoDB" id="10476516at2759"/>
<evidence type="ECO:0000313" key="3">
    <source>
        <dbReference type="Proteomes" id="UP000886595"/>
    </source>
</evidence>
<dbReference type="EMBL" id="JAAMPC010000008">
    <property type="protein sequence ID" value="KAG2298827.1"/>
    <property type="molecule type" value="Genomic_DNA"/>
</dbReference>
<organism evidence="2 3">
    <name type="scientific">Brassica carinata</name>
    <name type="common">Ethiopian mustard</name>
    <name type="synonym">Abyssinian cabbage</name>
    <dbReference type="NCBI Taxonomy" id="52824"/>
    <lineage>
        <taxon>Eukaryota</taxon>
        <taxon>Viridiplantae</taxon>
        <taxon>Streptophyta</taxon>
        <taxon>Embryophyta</taxon>
        <taxon>Tracheophyta</taxon>
        <taxon>Spermatophyta</taxon>
        <taxon>Magnoliopsida</taxon>
        <taxon>eudicotyledons</taxon>
        <taxon>Gunneridae</taxon>
        <taxon>Pentapetalae</taxon>
        <taxon>rosids</taxon>
        <taxon>malvids</taxon>
        <taxon>Brassicales</taxon>
        <taxon>Brassicaceae</taxon>
        <taxon>Brassiceae</taxon>
        <taxon>Brassica</taxon>
    </lineage>
</organism>
<keyword evidence="3" id="KW-1185">Reference proteome</keyword>
<comment type="caution">
    <text evidence="2">The sequence shown here is derived from an EMBL/GenBank/DDBJ whole genome shotgun (WGS) entry which is preliminary data.</text>
</comment>
<feature type="region of interest" description="Disordered" evidence="1">
    <location>
        <begin position="1"/>
        <end position="44"/>
    </location>
</feature>
<proteinExistence type="predicted"/>
<dbReference type="AlphaFoldDB" id="A0A8X7S349"/>